<evidence type="ECO:0000313" key="2">
    <source>
        <dbReference type="Proteomes" id="UP000267908"/>
    </source>
</evidence>
<organism evidence="1 2">
    <name type="scientific">Pseudomonas syringae pv. delphinii</name>
    <dbReference type="NCBI Taxonomy" id="192088"/>
    <lineage>
        <taxon>Bacteria</taxon>
        <taxon>Pseudomonadati</taxon>
        <taxon>Pseudomonadota</taxon>
        <taxon>Gammaproteobacteria</taxon>
        <taxon>Pseudomonadales</taxon>
        <taxon>Pseudomonadaceae</taxon>
        <taxon>Pseudomonas</taxon>
    </lineage>
</organism>
<dbReference type="Proteomes" id="UP000267908">
    <property type="component" value="Unassembled WGS sequence"/>
</dbReference>
<comment type="caution">
    <text evidence="1">The sequence shown here is derived from an EMBL/GenBank/DDBJ whole genome shotgun (WGS) entry which is preliminary data.</text>
</comment>
<reference evidence="1 2" key="1">
    <citation type="submission" date="2018-08" db="EMBL/GenBank/DDBJ databases">
        <title>Recombination of ecologically and evolutionarily significant loci maintains genetic cohesion in the Pseudomonas syringae species complex.</title>
        <authorList>
            <person name="Dillon M."/>
            <person name="Thakur S."/>
            <person name="Almeida R.N.D."/>
            <person name="Weir B.S."/>
            <person name="Guttman D.S."/>
        </authorList>
    </citation>
    <scope>NUCLEOTIDE SEQUENCE [LARGE SCALE GENOMIC DNA]</scope>
    <source>
        <strain evidence="1 2">ICMP 4330</strain>
    </source>
</reference>
<protein>
    <submittedName>
        <fullName evidence="1">Uncharacterized protein</fullName>
    </submittedName>
</protein>
<proteinExistence type="predicted"/>
<accession>A0A0N8REA9</accession>
<evidence type="ECO:0000313" key="1">
    <source>
        <dbReference type="EMBL" id="RMP19471.1"/>
    </source>
</evidence>
<dbReference type="EMBL" id="RBQG01000001">
    <property type="protein sequence ID" value="RMP19471.1"/>
    <property type="molecule type" value="Genomic_DNA"/>
</dbReference>
<gene>
    <name evidence="1" type="ORF">ALQ28_103448</name>
</gene>
<sequence length="53" mass="5766">MFLKLERINGELYPSTGRGATSKVFKAVILVALRSSAGQIVQLERVAMFHCAG</sequence>
<name>A0A0N8REA9_9PSED</name>
<dbReference type="AlphaFoldDB" id="A0A0N8REA9"/>